<evidence type="ECO:0000256" key="2">
    <source>
        <dbReference type="SAM" id="Phobius"/>
    </source>
</evidence>
<organism evidence="3 4">
    <name type="scientific">Ilex paraguariensis</name>
    <name type="common">yerba mate</name>
    <dbReference type="NCBI Taxonomy" id="185542"/>
    <lineage>
        <taxon>Eukaryota</taxon>
        <taxon>Viridiplantae</taxon>
        <taxon>Streptophyta</taxon>
        <taxon>Embryophyta</taxon>
        <taxon>Tracheophyta</taxon>
        <taxon>Spermatophyta</taxon>
        <taxon>Magnoliopsida</taxon>
        <taxon>eudicotyledons</taxon>
        <taxon>Gunneridae</taxon>
        <taxon>Pentapetalae</taxon>
        <taxon>asterids</taxon>
        <taxon>campanulids</taxon>
        <taxon>Aquifoliales</taxon>
        <taxon>Aquifoliaceae</taxon>
        <taxon>Ilex</taxon>
    </lineage>
</organism>
<evidence type="ECO:0000313" key="4">
    <source>
        <dbReference type="Proteomes" id="UP001642360"/>
    </source>
</evidence>
<keyword evidence="4" id="KW-1185">Reference proteome</keyword>
<dbReference type="Proteomes" id="UP001642360">
    <property type="component" value="Unassembled WGS sequence"/>
</dbReference>
<evidence type="ECO:0000313" key="3">
    <source>
        <dbReference type="EMBL" id="CAK9140574.1"/>
    </source>
</evidence>
<accession>A0ABC8RC66</accession>
<gene>
    <name evidence="3" type="ORF">ILEXP_LOCUS8076</name>
</gene>
<keyword evidence="2" id="KW-0472">Membrane</keyword>
<keyword evidence="2" id="KW-0812">Transmembrane</keyword>
<sequence>RTSLDTFEPVEWLLMWILTILGLGALLITMAHTKRTSPESPSPMGTSSCKRNVEGLSSGDREERRTKVVTPQKSGGPLITHQPAECPWIPSNSISQRYAPFTRVHPLLKI</sequence>
<name>A0ABC8RC66_9AQUA</name>
<feature type="region of interest" description="Disordered" evidence="1">
    <location>
        <begin position="34"/>
        <end position="83"/>
    </location>
</feature>
<comment type="caution">
    <text evidence="3">The sequence shown here is derived from an EMBL/GenBank/DDBJ whole genome shotgun (WGS) entry which is preliminary data.</text>
</comment>
<keyword evidence="2" id="KW-1133">Transmembrane helix</keyword>
<evidence type="ECO:0000256" key="1">
    <source>
        <dbReference type="SAM" id="MobiDB-lite"/>
    </source>
</evidence>
<feature type="non-terminal residue" evidence="3">
    <location>
        <position position="1"/>
    </location>
</feature>
<reference evidence="3 4" key="1">
    <citation type="submission" date="2024-02" db="EMBL/GenBank/DDBJ databases">
        <authorList>
            <person name="Vignale AGUSTIN F."/>
            <person name="Sosa J E."/>
            <person name="Modenutti C."/>
        </authorList>
    </citation>
    <scope>NUCLEOTIDE SEQUENCE [LARGE SCALE GENOMIC DNA]</scope>
</reference>
<proteinExistence type="predicted"/>
<feature type="transmembrane region" description="Helical" evidence="2">
    <location>
        <begin position="12"/>
        <end position="31"/>
    </location>
</feature>
<protein>
    <submittedName>
        <fullName evidence="3">Uncharacterized protein</fullName>
    </submittedName>
</protein>
<dbReference type="EMBL" id="CAUOFW020001058">
    <property type="protein sequence ID" value="CAK9140574.1"/>
    <property type="molecule type" value="Genomic_DNA"/>
</dbReference>
<dbReference type="AlphaFoldDB" id="A0ABC8RC66"/>